<gene>
    <name evidence="1" type="ORF">BYL167_LOCUS40413</name>
</gene>
<protein>
    <submittedName>
        <fullName evidence="1">Uncharacterized protein</fullName>
    </submittedName>
</protein>
<proteinExistence type="predicted"/>
<feature type="non-terminal residue" evidence="1">
    <location>
        <position position="63"/>
    </location>
</feature>
<name>A0A8S2Z7F0_9BILA</name>
<dbReference type="Proteomes" id="UP000681967">
    <property type="component" value="Unassembled WGS sequence"/>
</dbReference>
<dbReference type="AlphaFoldDB" id="A0A8S2Z7F0"/>
<feature type="non-terminal residue" evidence="1">
    <location>
        <position position="1"/>
    </location>
</feature>
<evidence type="ECO:0000313" key="1">
    <source>
        <dbReference type="EMBL" id="CAF4607707.1"/>
    </source>
</evidence>
<comment type="caution">
    <text evidence="1">The sequence shown here is derived from an EMBL/GenBank/DDBJ whole genome shotgun (WGS) entry which is preliminary data.</text>
</comment>
<organism evidence="1 2">
    <name type="scientific">Rotaria magnacalcarata</name>
    <dbReference type="NCBI Taxonomy" id="392030"/>
    <lineage>
        <taxon>Eukaryota</taxon>
        <taxon>Metazoa</taxon>
        <taxon>Spiralia</taxon>
        <taxon>Gnathifera</taxon>
        <taxon>Rotifera</taxon>
        <taxon>Eurotatoria</taxon>
        <taxon>Bdelloidea</taxon>
        <taxon>Philodinida</taxon>
        <taxon>Philodinidae</taxon>
        <taxon>Rotaria</taxon>
    </lineage>
</organism>
<accession>A0A8S2Z7F0</accession>
<sequence length="63" mass="7421">RKSENLLKNLPEKYNDKFRDKDELSQKQVKELKSQLSEIIPPEQIFSYDCSFNGLDSSTGRER</sequence>
<dbReference type="EMBL" id="CAJOBH010099873">
    <property type="protein sequence ID" value="CAF4607707.1"/>
    <property type="molecule type" value="Genomic_DNA"/>
</dbReference>
<reference evidence="1" key="1">
    <citation type="submission" date="2021-02" db="EMBL/GenBank/DDBJ databases">
        <authorList>
            <person name="Nowell W R."/>
        </authorList>
    </citation>
    <scope>NUCLEOTIDE SEQUENCE</scope>
</reference>
<evidence type="ECO:0000313" key="2">
    <source>
        <dbReference type="Proteomes" id="UP000681967"/>
    </source>
</evidence>